<dbReference type="SUPFAM" id="SSF52833">
    <property type="entry name" value="Thioredoxin-like"/>
    <property type="match status" value="1"/>
</dbReference>
<dbReference type="InterPro" id="IPR036249">
    <property type="entry name" value="Thioredoxin-like_sf"/>
</dbReference>
<evidence type="ECO:0000313" key="2">
    <source>
        <dbReference type="Proteomes" id="UP000183810"/>
    </source>
</evidence>
<dbReference type="OrthoDB" id="4125991at2"/>
<keyword evidence="2" id="KW-1185">Reference proteome</keyword>
<protein>
    <submittedName>
        <fullName evidence="1">Disulfide bond formation protein DsbA</fullName>
    </submittedName>
</protein>
<name>A0A1J0VWJ8_9NOCA</name>
<dbReference type="Gene3D" id="3.40.30.10">
    <property type="entry name" value="Glutaredoxin"/>
    <property type="match status" value="2"/>
</dbReference>
<gene>
    <name evidence="1" type="ORF">BOX37_23400</name>
</gene>
<dbReference type="Proteomes" id="UP000183810">
    <property type="component" value="Chromosome"/>
</dbReference>
<sequence>MAEIDLYVDPVCPFAWVTSRWLLAAAEGSPHTVRLRQMSLAVLNDDHDVDADHQPMIERSRRLGRVFTAATATAGHDAFARLYDTLGGSGGSPIIVIDGHGFNGPVLTESPTAQHGPALLDALVTAATTPGFAALHRPYQSPPRIETTPEDTH</sequence>
<accession>A0A1J0VWJ8</accession>
<evidence type="ECO:0000313" key="1">
    <source>
        <dbReference type="EMBL" id="APE36389.1"/>
    </source>
</evidence>
<dbReference type="RefSeq" id="WP_071929566.1">
    <property type="nucleotide sequence ID" value="NZ_CP018082.1"/>
</dbReference>
<dbReference type="KEGG" id="nsl:BOX37_23400"/>
<organism evidence="1 2">
    <name type="scientific">Nocardia mangyaensis</name>
    <dbReference type="NCBI Taxonomy" id="2213200"/>
    <lineage>
        <taxon>Bacteria</taxon>
        <taxon>Bacillati</taxon>
        <taxon>Actinomycetota</taxon>
        <taxon>Actinomycetes</taxon>
        <taxon>Mycobacteriales</taxon>
        <taxon>Nocardiaceae</taxon>
        <taxon>Nocardia</taxon>
    </lineage>
</organism>
<proteinExistence type="predicted"/>
<dbReference type="AlphaFoldDB" id="A0A1J0VWJ8"/>
<reference evidence="1" key="1">
    <citation type="submission" date="2016-11" db="EMBL/GenBank/DDBJ databases">
        <authorList>
            <person name="Jaros S."/>
            <person name="Januszkiewicz K."/>
            <person name="Wedrychowicz H."/>
        </authorList>
    </citation>
    <scope>NUCLEOTIDE SEQUENCE [LARGE SCALE GENOMIC DNA]</scope>
    <source>
        <strain evidence="1">Y48</strain>
    </source>
</reference>
<dbReference type="Pfam" id="PF22234">
    <property type="entry name" value="Rv2466c-like"/>
    <property type="match status" value="1"/>
</dbReference>
<dbReference type="InterPro" id="IPR053977">
    <property type="entry name" value="Rv2466c-like"/>
</dbReference>
<dbReference type="EMBL" id="CP018082">
    <property type="protein sequence ID" value="APE36389.1"/>
    <property type="molecule type" value="Genomic_DNA"/>
</dbReference>